<dbReference type="Proteomes" id="UP000199708">
    <property type="component" value="Unassembled WGS sequence"/>
</dbReference>
<feature type="transmembrane region" description="Helical" evidence="1">
    <location>
        <begin position="7"/>
        <end position="28"/>
    </location>
</feature>
<evidence type="ECO:0000313" key="3">
    <source>
        <dbReference type="Proteomes" id="UP000199708"/>
    </source>
</evidence>
<dbReference type="OrthoDB" id="9838574at2"/>
<reference evidence="2 3" key="1">
    <citation type="submission" date="2016-10" db="EMBL/GenBank/DDBJ databases">
        <authorList>
            <person name="de Groot N.N."/>
        </authorList>
    </citation>
    <scope>NUCLEOTIDE SEQUENCE [LARGE SCALE GENOMIC DNA]</scope>
    <source>
        <strain evidence="2 3">ATCC BAA-466</strain>
    </source>
</reference>
<accession>A0A1G7NXE1</accession>
<dbReference type="AlphaFoldDB" id="A0A1G7NXE1"/>
<keyword evidence="1" id="KW-0812">Transmembrane</keyword>
<evidence type="ECO:0000256" key="1">
    <source>
        <dbReference type="SAM" id="Phobius"/>
    </source>
</evidence>
<feature type="transmembrane region" description="Helical" evidence="1">
    <location>
        <begin position="40"/>
        <end position="59"/>
    </location>
</feature>
<dbReference type="RefSeq" id="WP_090288754.1">
    <property type="nucleotide sequence ID" value="NZ_FNCK01000001.1"/>
</dbReference>
<gene>
    <name evidence="2" type="ORF">SAMN05421791_10144</name>
</gene>
<proteinExistence type="predicted"/>
<keyword evidence="1" id="KW-0472">Membrane</keyword>
<evidence type="ECO:0000313" key="2">
    <source>
        <dbReference type="EMBL" id="SDF78702.1"/>
    </source>
</evidence>
<keyword evidence="1" id="KW-1133">Transmembrane helix</keyword>
<sequence>MRKIMKNIFLLLLVLILIYYFIGESLLFFNNFSQFTLPDILINFTELASLVFLIFNFVYKNINTIFEKVERLKMYLLNPTVDWDIQTIYHIDELDENFINKVFEKLSNEYDTFKMPDSYLENLSKYYIDIENNRYTLSIENMPISDLLEIRFMQNYRISYRESYKNLHYEYSKIEQDIRMVFSNTKSIKFLLTIKFDELNPFYKITLKTYNKLTKFTFNMKYTIEGCDVRVKNNEMTISSDCLKKVEDISKKYIALSNNSLFN</sequence>
<keyword evidence="3" id="KW-1185">Reference proteome</keyword>
<protein>
    <submittedName>
        <fullName evidence="2">Uncharacterized protein</fullName>
    </submittedName>
</protein>
<dbReference type="EMBL" id="FNCK01000001">
    <property type="protein sequence ID" value="SDF78702.1"/>
    <property type="molecule type" value="Genomic_DNA"/>
</dbReference>
<organism evidence="2 3">
    <name type="scientific">Facklamia miroungae</name>
    <dbReference type="NCBI Taxonomy" id="120956"/>
    <lineage>
        <taxon>Bacteria</taxon>
        <taxon>Bacillati</taxon>
        <taxon>Bacillota</taxon>
        <taxon>Bacilli</taxon>
        <taxon>Lactobacillales</taxon>
        <taxon>Aerococcaceae</taxon>
        <taxon>Facklamia</taxon>
    </lineage>
</organism>
<name>A0A1G7NXE1_9LACT</name>